<dbReference type="PANTHER" id="PTHR43201">
    <property type="entry name" value="ACYL-COA SYNTHETASE"/>
    <property type="match status" value="1"/>
</dbReference>
<feature type="coiled-coil region" evidence="1">
    <location>
        <begin position="335"/>
        <end position="408"/>
    </location>
</feature>
<dbReference type="Pfam" id="PF13193">
    <property type="entry name" value="AMP-binding_C"/>
    <property type="match status" value="1"/>
</dbReference>
<gene>
    <name evidence="4" type="ORF">EVOR1521_LOCUS20314</name>
</gene>
<evidence type="ECO:0000259" key="2">
    <source>
        <dbReference type="Pfam" id="PF00501"/>
    </source>
</evidence>
<dbReference type="Pfam" id="PF00501">
    <property type="entry name" value="AMP-binding"/>
    <property type="match status" value="1"/>
</dbReference>
<dbReference type="Proteomes" id="UP001178507">
    <property type="component" value="Unassembled WGS sequence"/>
</dbReference>
<dbReference type="InterPro" id="IPR025110">
    <property type="entry name" value="AMP-bd_C"/>
</dbReference>
<proteinExistence type="predicted"/>
<dbReference type="GO" id="GO:0031956">
    <property type="term" value="F:medium-chain fatty acid-CoA ligase activity"/>
    <property type="evidence" value="ECO:0007669"/>
    <property type="project" value="TreeGrafter"/>
</dbReference>
<dbReference type="PANTHER" id="PTHR43201:SF10">
    <property type="entry name" value="CARRIER DOMAIN-CONTAINING PROTEIN"/>
    <property type="match status" value="1"/>
</dbReference>
<evidence type="ECO:0000256" key="1">
    <source>
        <dbReference type="SAM" id="Coils"/>
    </source>
</evidence>
<protein>
    <recommendedName>
        <fullName evidence="6">AMP-dependent synthetase/ligase domain-containing protein</fullName>
    </recommendedName>
</protein>
<name>A0AA36IYN6_9DINO</name>
<dbReference type="InterPro" id="IPR042099">
    <property type="entry name" value="ANL_N_sf"/>
</dbReference>
<evidence type="ECO:0000313" key="4">
    <source>
        <dbReference type="EMBL" id="CAJ1396026.1"/>
    </source>
</evidence>
<dbReference type="InterPro" id="IPR000873">
    <property type="entry name" value="AMP-dep_synth/lig_dom"/>
</dbReference>
<dbReference type="SUPFAM" id="SSF56801">
    <property type="entry name" value="Acetyl-CoA synthetase-like"/>
    <property type="match status" value="1"/>
</dbReference>
<feature type="domain" description="AMP-dependent synthetase/ligase" evidence="2">
    <location>
        <begin position="16"/>
        <end position="115"/>
    </location>
</feature>
<comment type="caution">
    <text evidence="4">The sequence shown here is derived from an EMBL/GenBank/DDBJ whole genome shotgun (WGS) entry which is preliminary data.</text>
</comment>
<keyword evidence="5" id="KW-1185">Reference proteome</keyword>
<evidence type="ECO:0000259" key="3">
    <source>
        <dbReference type="Pfam" id="PF13193"/>
    </source>
</evidence>
<dbReference type="AlphaFoldDB" id="A0AA36IYN6"/>
<evidence type="ECO:0000313" key="5">
    <source>
        <dbReference type="Proteomes" id="UP001178507"/>
    </source>
</evidence>
<organism evidence="4 5">
    <name type="scientific">Effrenium voratum</name>
    <dbReference type="NCBI Taxonomy" id="2562239"/>
    <lineage>
        <taxon>Eukaryota</taxon>
        <taxon>Sar</taxon>
        <taxon>Alveolata</taxon>
        <taxon>Dinophyceae</taxon>
        <taxon>Suessiales</taxon>
        <taxon>Symbiodiniaceae</taxon>
        <taxon>Effrenium</taxon>
    </lineage>
</organism>
<keyword evidence="1" id="KW-0175">Coiled coil</keyword>
<dbReference type="EMBL" id="CAUJNA010003216">
    <property type="protein sequence ID" value="CAJ1396026.1"/>
    <property type="molecule type" value="Genomic_DNA"/>
</dbReference>
<dbReference type="InterPro" id="IPR045851">
    <property type="entry name" value="AMP-bd_C_sf"/>
</dbReference>
<accession>A0AA36IYN6</accession>
<dbReference type="GO" id="GO:0006631">
    <property type="term" value="P:fatty acid metabolic process"/>
    <property type="evidence" value="ECO:0007669"/>
    <property type="project" value="TreeGrafter"/>
</dbReference>
<evidence type="ECO:0008006" key="6">
    <source>
        <dbReference type="Google" id="ProtNLM"/>
    </source>
</evidence>
<dbReference type="Gene3D" id="3.40.50.12780">
    <property type="entry name" value="N-terminal domain of ligase-like"/>
    <property type="match status" value="1"/>
</dbReference>
<dbReference type="Gene3D" id="3.30.300.30">
    <property type="match status" value="1"/>
</dbReference>
<sequence>MHLQILQFAEEVAKEKGKPPENKLELIRNCSAALLPTVACAMEEVLKVSVMPTYAMTESMPIASNPRYGKRKLRSVGMQAGPDMRIMNGHPDCSFLPVGEEGEVVVKKGPVTSGYEFREHMDANPNVEAFGDGWLRTGDKGWIDSDGFMYLCGRFKEIINRAGEKISPFEVEDAMRGNDALKDCIAFAVPHKSLGEVVGIAGVLKDGKSLTIKELRSWCNKCDKLQAKWIPEMLVTMPSIPKGPTGKPARINLAKKLDLEPLEGVPKDAEYSRFTDSRSRHLYEIQDRLQELRCSRSTSKVQWQGEVAAWRAICMDAREAGERSTRRTAANEAQRSALDREIQQLRASLQDAEGEVARLHSMSSSLEAERLRATERAREEVRELEDGEAQLEAELAAARLRAEVLRLECSEERKMCRQVVARLTASQDPDGHEKR</sequence>
<reference evidence="4" key="1">
    <citation type="submission" date="2023-08" db="EMBL/GenBank/DDBJ databases">
        <authorList>
            <person name="Chen Y."/>
            <person name="Shah S."/>
            <person name="Dougan E. K."/>
            <person name="Thang M."/>
            <person name="Chan C."/>
        </authorList>
    </citation>
    <scope>NUCLEOTIDE SEQUENCE</scope>
</reference>
<feature type="domain" description="AMP-binding enzyme C-terminal" evidence="3">
    <location>
        <begin position="170"/>
        <end position="247"/>
    </location>
</feature>